<sequence length="423" mass="47929">MENRGMPVTSDRNSIIDTNYTSADSVATMELVPKQNESVSVYGPMVSKFDVVRYLIMQLPEKFDGDSTIQKLTESTLLKALNHDDGHTSQLPIVDQNTYMELLQANRPYSLMDIVNLNFDNDASNWKFSFETAKGTKYHVEKFDSELQIVIAKATARTSIRTVVGKDDSYITMIDEKLNDKGEVVSRACDVNRYDHDGHQLPVSNRFDEIRYSLIAAEWEQNPQETLDSYEMIDPEHNLNDRYSFVNPVSLEHFYEKFKDLILPAGNYLDFSKPDSRLVDNMARFINLSHRIEDQLGSDGDVLLSEALVEPISTHFGVVDATPFEANGLAIVKNPNHQYTMVTINVSYEDGKYSVSSYKQDAAIDDVIHSLNHSFNNAQLEGITEFTDGRKVEPSLELRIPPVSRVAYREPLLPNASDFLEDA</sequence>
<name>A0A9D1CJZ0_9FIRM</name>
<dbReference type="Proteomes" id="UP000886725">
    <property type="component" value="Unassembled WGS sequence"/>
</dbReference>
<comment type="caution">
    <text evidence="1">The sequence shown here is derived from an EMBL/GenBank/DDBJ whole genome shotgun (WGS) entry which is preliminary data.</text>
</comment>
<proteinExistence type="predicted"/>
<organism evidence="1 2">
    <name type="scientific">Candidatus Faecenecus gallistercoris</name>
    <dbReference type="NCBI Taxonomy" id="2840793"/>
    <lineage>
        <taxon>Bacteria</taxon>
        <taxon>Bacillati</taxon>
        <taxon>Bacillota</taxon>
        <taxon>Bacillota incertae sedis</taxon>
        <taxon>Candidatus Faecenecus</taxon>
    </lineage>
</organism>
<dbReference type="AlphaFoldDB" id="A0A9D1CJZ0"/>
<dbReference type="EMBL" id="DVFU01000060">
    <property type="protein sequence ID" value="HIQ64671.1"/>
    <property type="molecule type" value="Genomic_DNA"/>
</dbReference>
<reference evidence="1" key="1">
    <citation type="submission" date="2020-10" db="EMBL/GenBank/DDBJ databases">
        <authorList>
            <person name="Gilroy R."/>
        </authorList>
    </citation>
    <scope>NUCLEOTIDE SEQUENCE</scope>
    <source>
        <strain evidence="1">CHK165-10780</strain>
    </source>
</reference>
<accession>A0A9D1CJZ0</accession>
<evidence type="ECO:0000313" key="1">
    <source>
        <dbReference type="EMBL" id="HIQ64671.1"/>
    </source>
</evidence>
<evidence type="ECO:0000313" key="2">
    <source>
        <dbReference type="Proteomes" id="UP000886725"/>
    </source>
</evidence>
<protein>
    <submittedName>
        <fullName evidence="1">Uncharacterized protein</fullName>
    </submittedName>
</protein>
<gene>
    <name evidence="1" type="ORF">IAC85_02920</name>
</gene>
<reference evidence="1" key="2">
    <citation type="journal article" date="2021" name="PeerJ">
        <title>Extensive microbial diversity within the chicken gut microbiome revealed by metagenomics and culture.</title>
        <authorList>
            <person name="Gilroy R."/>
            <person name="Ravi A."/>
            <person name="Getino M."/>
            <person name="Pursley I."/>
            <person name="Horton D.L."/>
            <person name="Alikhan N.F."/>
            <person name="Baker D."/>
            <person name="Gharbi K."/>
            <person name="Hall N."/>
            <person name="Watson M."/>
            <person name="Adriaenssens E.M."/>
            <person name="Foster-Nyarko E."/>
            <person name="Jarju S."/>
            <person name="Secka A."/>
            <person name="Antonio M."/>
            <person name="Oren A."/>
            <person name="Chaudhuri R.R."/>
            <person name="La Ragione R."/>
            <person name="Hildebrand F."/>
            <person name="Pallen M.J."/>
        </authorList>
    </citation>
    <scope>NUCLEOTIDE SEQUENCE</scope>
    <source>
        <strain evidence="1">CHK165-10780</strain>
    </source>
</reference>